<protein>
    <submittedName>
        <fullName evidence="2">Uncharacterized protein</fullName>
    </submittedName>
</protein>
<name>A0A5K1K641_9APHY</name>
<dbReference type="EMBL" id="LR729707">
    <property type="protein sequence ID" value="VWP01837.1"/>
    <property type="molecule type" value="Genomic_DNA"/>
</dbReference>
<feature type="compositionally biased region" description="Polar residues" evidence="1">
    <location>
        <begin position="375"/>
        <end position="387"/>
    </location>
</feature>
<evidence type="ECO:0000256" key="1">
    <source>
        <dbReference type="SAM" id="MobiDB-lite"/>
    </source>
</evidence>
<reference evidence="2" key="1">
    <citation type="submission" date="2019-10" db="EMBL/GenBank/DDBJ databases">
        <authorList>
            <person name="Nor Muhammad N."/>
        </authorList>
    </citation>
    <scope>NUCLEOTIDE SEQUENCE</scope>
</reference>
<feature type="region of interest" description="Disordered" evidence="1">
    <location>
        <begin position="367"/>
        <end position="391"/>
    </location>
</feature>
<evidence type="ECO:0000313" key="2">
    <source>
        <dbReference type="EMBL" id="VWP01837.1"/>
    </source>
</evidence>
<proteinExistence type="predicted"/>
<sequence length="464" mass="53008">MDRFDILHRISGRGVLEPMAILAQLSKLELSGVRPEHILAEERDTDTVAEMLPFLQASRCHLVVLSLECWNVGNEYRLLDVVAAFPHLLTLKLVRFRPWHSFLSPSPRHARSMLPFIPSVRRLFLTGTTPAALDLVGLCPNVSLVSAGIRDLIWDMDEGDFPSPWPLTMDNTEALGPPWNPLRSIILSSKEGLHDVEAVLGSAFHLHIVPQLRCTNWAGSQYAPDVDQLLDIVKKVSPVRMQVSMEIGGEPMRFWERVAELAPRLRFLELKVTLQEGQQDEAISWLGNIPAALRPVPLVCLRLHLTKLPREFVSRADDWGPIYSPISSDAIQETYVTGQEVRRKLPQWCAGAIRTLKYIAVANEEPSWDDGSAHDTGSNRAPRSDWQSADERYGGSEADEYEYQNEWYAEKIKTLRWWRVERSVKGRWRRTKLRPLTLEKGKEMQRFLEEADFESIERINELLP</sequence>
<organism evidence="2">
    <name type="scientific">Ganoderma boninense</name>
    <dbReference type="NCBI Taxonomy" id="34458"/>
    <lineage>
        <taxon>Eukaryota</taxon>
        <taxon>Fungi</taxon>
        <taxon>Dikarya</taxon>
        <taxon>Basidiomycota</taxon>
        <taxon>Agaricomycotina</taxon>
        <taxon>Agaricomycetes</taxon>
        <taxon>Polyporales</taxon>
        <taxon>Polyporaceae</taxon>
        <taxon>Ganoderma</taxon>
    </lineage>
</organism>
<dbReference type="AlphaFoldDB" id="A0A5K1K641"/>
<gene>
    <name evidence="2" type="primary">M2TW52</name>
</gene>
<accession>A0A5K1K641</accession>